<keyword evidence="2 5" id="KW-0812">Transmembrane</keyword>
<keyword evidence="3 5" id="KW-1133">Transmembrane helix</keyword>
<accession>A0AA38H6Z0</accession>
<sequence length="129" mass="13192">MSATITSQLAWRTGAIFTATGMALGAFGAHGLRSRTPALSERSIGSWTTASQYMIYNGLGLLVVSFHPGLIAGIRKYRVAAGMIAAGGAVFSGTIFALVLAREKVGKVAGPMTPLGGAVMMAGYALLAL</sequence>
<protein>
    <recommendedName>
        <fullName evidence="8">DUF423-domain-containing protein</fullName>
    </recommendedName>
</protein>
<dbReference type="RefSeq" id="XP_052944689.1">
    <property type="nucleotide sequence ID" value="XM_053089788.1"/>
</dbReference>
<reference evidence="6" key="1">
    <citation type="journal article" date="2022" name="G3 (Bethesda)">
        <title>High quality genome of the basidiomycete yeast Dioszegia hungarica PDD-24b-2 isolated from cloud water.</title>
        <authorList>
            <person name="Jarrige D."/>
            <person name="Haridas S."/>
            <person name="Bleykasten-Grosshans C."/>
            <person name="Joly M."/>
            <person name="Nadalig T."/>
            <person name="Sancelme M."/>
            <person name="Vuilleumier S."/>
            <person name="Grigoriev I.V."/>
            <person name="Amato P."/>
            <person name="Bringel F."/>
        </authorList>
    </citation>
    <scope>NUCLEOTIDE SEQUENCE</scope>
    <source>
        <strain evidence="6">PDD-24b-2</strain>
    </source>
</reference>
<keyword evidence="4 5" id="KW-0472">Membrane</keyword>
<evidence type="ECO:0008006" key="8">
    <source>
        <dbReference type="Google" id="ProtNLM"/>
    </source>
</evidence>
<dbReference type="PANTHER" id="PTHR43461">
    <property type="entry name" value="TRANSMEMBRANE PROTEIN 256"/>
    <property type="match status" value="1"/>
</dbReference>
<organism evidence="6 7">
    <name type="scientific">Dioszegia hungarica</name>
    <dbReference type="NCBI Taxonomy" id="4972"/>
    <lineage>
        <taxon>Eukaryota</taxon>
        <taxon>Fungi</taxon>
        <taxon>Dikarya</taxon>
        <taxon>Basidiomycota</taxon>
        <taxon>Agaricomycotina</taxon>
        <taxon>Tremellomycetes</taxon>
        <taxon>Tremellales</taxon>
        <taxon>Bulleribasidiaceae</taxon>
        <taxon>Dioszegia</taxon>
    </lineage>
</organism>
<dbReference type="InterPro" id="IPR006696">
    <property type="entry name" value="DUF423"/>
</dbReference>
<dbReference type="PANTHER" id="PTHR43461:SF1">
    <property type="entry name" value="TRANSMEMBRANE PROTEIN 256"/>
    <property type="match status" value="1"/>
</dbReference>
<dbReference type="GO" id="GO:0016020">
    <property type="term" value="C:membrane"/>
    <property type="evidence" value="ECO:0007669"/>
    <property type="project" value="UniProtKB-SubCell"/>
</dbReference>
<evidence type="ECO:0000256" key="1">
    <source>
        <dbReference type="ARBA" id="ARBA00004141"/>
    </source>
</evidence>
<evidence type="ECO:0000256" key="4">
    <source>
        <dbReference type="ARBA" id="ARBA00023136"/>
    </source>
</evidence>
<dbReference type="AlphaFoldDB" id="A0AA38H6Z0"/>
<evidence type="ECO:0000256" key="5">
    <source>
        <dbReference type="SAM" id="Phobius"/>
    </source>
</evidence>
<evidence type="ECO:0000256" key="3">
    <source>
        <dbReference type="ARBA" id="ARBA00022989"/>
    </source>
</evidence>
<gene>
    <name evidence="6" type="ORF">MKK02DRAFT_37788</name>
</gene>
<comment type="caution">
    <text evidence="6">The sequence shown here is derived from an EMBL/GenBank/DDBJ whole genome shotgun (WGS) entry which is preliminary data.</text>
</comment>
<feature type="transmembrane region" description="Helical" evidence="5">
    <location>
        <begin position="53"/>
        <end position="74"/>
    </location>
</feature>
<evidence type="ECO:0000313" key="6">
    <source>
        <dbReference type="EMBL" id="KAI9634912.1"/>
    </source>
</evidence>
<proteinExistence type="predicted"/>
<dbReference type="Pfam" id="PF04241">
    <property type="entry name" value="DUF423"/>
    <property type="match status" value="1"/>
</dbReference>
<keyword evidence="7" id="KW-1185">Reference proteome</keyword>
<comment type="subcellular location">
    <subcellularLocation>
        <location evidence="1">Membrane</location>
        <topology evidence="1">Multi-pass membrane protein</topology>
    </subcellularLocation>
</comment>
<name>A0AA38H6Z0_9TREE</name>
<dbReference type="GeneID" id="77728993"/>
<feature type="transmembrane region" description="Helical" evidence="5">
    <location>
        <begin position="108"/>
        <end position="127"/>
    </location>
</feature>
<feature type="transmembrane region" description="Helical" evidence="5">
    <location>
        <begin position="12"/>
        <end position="32"/>
    </location>
</feature>
<dbReference type="EMBL" id="JAKWFO010000006">
    <property type="protein sequence ID" value="KAI9634912.1"/>
    <property type="molecule type" value="Genomic_DNA"/>
</dbReference>
<evidence type="ECO:0000256" key="2">
    <source>
        <dbReference type="ARBA" id="ARBA00022692"/>
    </source>
</evidence>
<dbReference type="Proteomes" id="UP001164286">
    <property type="component" value="Unassembled WGS sequence"/>
</dbReference>
<feature type="transmembrane region" description="Helical" evidence="5">
    <location>
        <begin position="80"/>
        <end position="101"/>
    </location>
</feature>
<evidence type="ECO:0000313" key="7">
    <source>
        <dbReference type="Proteomes" id="UP001164286"/>
    </source>
</evidence>